<evidence type="ECO:0000313" key="1">
    <source>
        <dbReference type="EMBL" id="OBZ81311.1"/>
    </source>
</evidence>
<dbReference type="InParanoid" id="A0A1C7MWZ1"/>
<sequence>MGSLNCRSIAKTASTQNRSSFIRHLRSLSFTLLALQETHADNPHVQETLHTQFQASDSIWSAHYGLVCFSPDVMLSDAFISRCGRLI</sequence>
<keyword evidence="2" id="KW-1185">Reference proteome</keyword>
<name>A0A1C7MWZ1_9FUNG</name>
<dbReference type="Proteomes" id="UP000093000">
    <property type="component" value="Unassembled WGS sequence"/>
</dbReference>
<evidence type="ECO:0000313" key="2">
    <source>
        <dbReference type="Proteomes" id="UP000093000"/>
    </source>
</evidence>
<reference evidence="1 2" key="1">
    <citation type="submission" date="2016-03" db="EMBL/GenBank/DDBJ databases">
        <title>Choanephora cucurbitarum.</title>
        <authorList>
            <person name="Min B."/>
            <person name="Park H."/>
            <person name="Park J.-H."/>
            <person name="Shin H.-D."/>
            <person name="Choi I.-G."/>
        </authorList>
    </citation>
    <scope>NUCLEOTIDE SEQUENCE [LARGE SCALE GENOMIC DNA]</scope>
    <source>
        <strain evidence="1 2">KUS-F28377</strain>
    </source>
</reference>
<dbReference type="AlphaFoldDB" id="A0A1C7MWZ1"/>
<gene>
    <name evidence="1" type="ORF">A0J61_10639</name>
</gene>
<dbReference type="STRING" id="101091.A0A1C7MWZ1"/>
<dbReference type="OrthoDB" id="2289333at2759"/>
<protein>
    <recommendedName>
        <fullName evidence="3">Endonuclease/exonuclease/phosphatase domain-containing protein</fullName>
    </recommendedName>
</protein>
<comment type="caution">
    <text evidence="1">The sequence shown here is derived from an EMBL/GenBank/DDBJ whole genome shotgun (WGS) entry which is preliminary data.</text>
</comment>
<feature type="non-terminal residue" evidence="1">
    <location>
        <position position="87"/>
    </location>
</feature>
<organism evidence="1 2">
    <name type="scientific">Choanephora cucurbitarum</name>
    <dbReference type="NCBI Taxonomy" id="101091"/>
    <lineage>
        <taxon>Eukaryota</taxon>
        <taxon>Fungi</taxon>
        <taxon>Fungi incertae sedis</taxon>
        <taxon>Mucoromycota</taxon>
        <taxon>Mucoromycotina</taxon>
        <taxon>Mucoromycetes</taxon>
        <taxon>Mucorales</taxon>
        <taxon>Mucorineae</taxon>
        <taxon>Choanephoraceae</taxon>
        <taxon>Choanephoroideae</taxon>
        <taxon>Choanephora</taxon>
    </lineage>
</organism>
<dbReference type="EMBL" id="LUGH01001286">
    <property type="protein sequence ID" value="OBZ81311.1"/>
    <property type="molecule type" value="Genomic_DNA"/>
</dbReference>
<accession>A0A1C7MWZ1</accession>
<evidence type="ECO:0008006" key="3">
    <source>
        <dbReference type="Google" id="ProtNLM"/>
    </source>
</evidence>
<proteinExistence type="predicted"/>